<keyword evidence="3" id="KW-1185">Reference proteome</keyword>
<proteinExistence type="predicted"/>
<sequence length="237" mass="25500">MARMTEPTFPKDGDFLEGKSVPVTLSGPAGTIEAIVEGPEPGTPPRPLVVVVCHPLPTEGGTMHNKVVTMTARAMHQSGAATVRFNFRGVGSSEGSFEDGAGEADDLRAVVAWVREQRPEAELWLAGFSFGSYVAYSVAEELSPGMLVLIAPPVSRGYGFDRITPFSGRWLVIQGDADEVVDPEAVYAWVDGLAHPPELVRIPDTSHFFHRKLMDLRGAVKNGIRPHLPAATTTPDD</sequence>
<dbReference type="Gene3D" id="3.40.50.1820">
    <property type="entry name" value="alpha/beta hydrolase"/>
    <property type="match status" value="1"/>
</dbReference>
<evidence type="ECO:0000259" key="1">
    <source>
        <dbReference type="Pfam" id="PF12146"/>
    </source>
</evidence>
<dbReference type="PANTHER" id="PTHR42103:SF2">
    <property type="entry name" value="AB HYDROLASE-1 DOMAIN-CONTAINING PROTEIN"/>
    <property type="match status" value="1"/>
</dbReference>
<reference evidence="2 3" key="1">
    <citation type="submission" date="2017-02" db="EMBL/GenBank/DDBJ databases">
        <authorList>
            <person name="Peterson S.W."/>
        </authorList>
    </citation>
    <scope>NUCLEOTIDE SEQUENCE [LARGE SCALE GENOMIC DNA]</scope>
    <source>
        <strain evidence="2 3">DSM 21749</strain>
    </source>
</reference>
<name>A0A1T4SCJ4_9GAMM</name>
<dbReference type="EMBL" id="FUXP01000016">
    <property type="protein sequence ID" value="SKA25939.1"/>
    <property type="molecule type" value="Genomic_DNA"/>
</dbReference>
<evidence type="ECO:0000313" key="3">
    <source>
        <dbReference type="Proteomes" id="UP000190061"/>
    </source>
</evidence>
<accession>A0A1T4SCJ4</accession>
<dbReference type="SUPFAM" id="SSF53474">
    <property type="entry name" value="alpha/beta-Hydrolases"/>
    <property type="match status" value="1"/>
</dbReference>
<feature type="domain" description="Serine aminopeptidase S33" evidence="1">
    <location>
        <begin position="50"/>
        <end position="155"/>
    </location>
</feature>
<dbReference type="InterPro" id="IPR022742">
    <property type="entry name" value="Hydrolase_4"/>
</dbReference>
<dbReference type="InterPro" id="IPR029058">
    <property type="entry name" value="AB_hydrolase_fold"/>
</dbReference>
<dbReference type="AlphaFoldDB" id="A0A1T4SCJ4"/>
<evidence type="ECO:0000313" key="2">
    <source>
        <dbReference type="EMBL" id="SKA25939.1"/>
    </source>
</evidence>
<dbReference type="Proteomes" id="UP000190061">
    <property type="component" value="Unassembled WGS sequence"/>
</dbReference>
<dbReference type="Pfam" id="PF12146">
    <property type="entry name" value="Hydrolase_4"/>
    <property type="match status" value="1"/>
</dbReference>
<organism evidence="2 3">
    <name type="scientific">Lysobacter spongiicola DSM 21749</name>
    <dbReference type="NCBI Taxonomy" id="1122188"/>
    <lineage>
        <taxon>Bacteria</taxon>
        <taxon>Pseudomonadati</taxon>
        <taxon>Pseudomonadota</taxon>
        <taxon>Gammaproteobacteria</taxon>
        <taxon>Lysobacterales</taxon>
        <taxon>Lysobacteraceae</taxon>
        <taxon>Novilysobacter</taxon>
    </lineage>
</organism>
<protein>
    <recommendedName>
        <fullName evidence="1">Serine aminopeptidase S33 domain-containing protein</fullName>
    </recommendedName>
</protein>
<dbReference type="STRING" id="1122188.SAMN02745674_02734"/>
<dbReference type="PANTHER" id="PTHR42103">
    <property type="entry name" value="ALPHA/BETA-HYDROLASES SUPERFAMILY PROTEIN"/>
    <property type="match status" value="1"/>
</dbReference>
<gene>
    <name evidence="2" type="ORF">SAMN02745674_02734</name>
</gene>